<keyword evidence="2" id="KW-1185">Reference proteome</keyword>
<dbReference type="EMBL" id="BPRA01000001">
    <property type="protein sequence ID" value="GJE53875.1"/>
    <property type="molecule type" value="Genomic_DNA"/>
</dbReference>
<organism evidence="1 2">
    <name type="scientific">Methylobacterium thuringiense</name>
    <dbReference type="NCBI Taxonomy" id="1003091"/>
    <lineage>
        <taxon>Bacteria</taxon>
        <taxon>Pseudomonadati</taxon>
        <taxon>Pseudomonadota</taxon>
        <taxon>Alphaproteobacteria</taxon>
        <taxon>Hyphomicrobiales</taxon>
        <taxon>Methylobacteriaceae</taxon>
        <taxon>Methylobacterium</taxon>
    </lineage>
</organism>
<reference evidence="1" key="2">
    <citation type="submission" date="2021-08" db="EMBL/GenBank/DDBJ databases">
        <authorList>
            <person name="Tani A."/>
            <person name="Ola A."/>
            <person name="Ogura Y."/>
            <person name="Katsura K."/>
            <person name="Hayashi T."/>
        </authorList>
    </citation>
    <scope>NUCLEOTIDE SEQUENCE</scope>
    <source>
        <strain evidence="1">DSM 23674</strain>
    </source>
</reference>
<protein>
    <recommendedName>
        <fullName evidence="3">DUF2336 domain-containing protein</fullName>
    </recommendedName>
</protein>
<evidence type="ECO:0000313" key="1">
    <source>
        <dbReference type="EMBL" id="GJE53875.1"/>
    </source>
</evidence>
<comment type="caution">
    <text evidence="1">The sequence shown here is derived from an EMBL/GenBank/DDBJ whole genome shotgun (WGS) entry which is preliminary data.</text>
</comment>
<reference evidence="1" key="1">
    <citation type="journal article" date="2021" name="Front. Microbiol.">
        <title>Comprehensive Comparative Genomics and Phenotyping of Methylobacterium Species.</title>
        <authorList>
            <person name="Alessa O."/>
            <person name="Ogura Y."/>
            <person name="Fujitani Y."/>
            <person name="Takami H."/>
            <person name="Hayashi T."/>
            <person name="Sahin N."/>
            <person name="Tani A."/>
        </authorList>
    </citation>
    <scope>NUCLEOTIDE SEQUENCE</scope>
    <source>
        <strain evidence="1">DSM 23674</strain>
    </source>
</reference>
<sequence length="367" mass="38868">MTSSVIDAPDVTGLIELSRDPGLDLKPVILRVQTDLFLAAPIRDRAVLSSFASLAGGLIPIVDDETALTVATKLAPCPETPQSVLAALAARGSPVCEIVIDTAVVIGPTVITAALSSGADIGKAIAAREERDRLNAPDPEIADLERARDPHARLDRATLDRLMVRARREADLAAPLLGRHDIAAADLAPLWLHAEPPQRAKIHEAAAATAALRSHPQAPRDIGVVLTGLSRGGDVKGFLAALAEGLGLPGGFLGSAPNPSSRYDLLTLALRAADLSEAEAVYVFLTLNPTVARSADRVFELVQLFRSLTRPAARDLLGAILDVRLPERVSGAEHRPYYAPDAAKPRQAAERISSRNIILPGRLRQSV</sequence>
<evidence type="ECO:0008006" key="3">
    <source>
        <dbReference type="Google" id="ProtNLM"/>
    </source>
</evidence>
<dbReference type="Proteomes" id="UP001055101">
    <property type="component" value="Unassembled WGS sequence"/>
</dbReference>
<dbReference type="RefSeq" id="WP_147814276.1">
    <property type="nucleotide sequence ID" value="NZ_BPRA01000001.1"/>
</dbReference>
<name>A0ABQ4TET1_9HYPH</name>
<accession>A0ABQ4TET1</accession>
<evidence type="ECO:0000313" key="2">
    <source>
        <dbReference type="Proteomes" id="UP001055101"/>
    </source>
</evidence>
<proteinExistence type="predicted"/>
<gene>
    <name evidence="1" type="ORF">EKPJFOCH_0343</name>
</gene>